<name>A0ABT3ILK2_9BACT</name>
<dbReference type="RefSeq" id="WP_264730784.1">
    <property type="nucleotide sequence ID" value="NZ_JAPDNS010000001.1"/>
</dbReference>
<feature type="signal peptide" evidence="1">
    <location>
        <begin position="1"/>
        <end position="25"/>
    </location>
</feature>
<reference evidence="2 3" key="1">
    <citation type="submission" date="2022-10" db="EMBL/GenBank/DDBJ databases">
        <title>Chitinophaga nivalis PC15 sp. nov., isolated from Pyeongchang county, South Korea.</title>
        <authorList>
            <person name="Trinh H.N."/>
        </authorList>
    </citation>
    <scope>NUCLEOTIDE SEQUENCE [LARGE SCALE GENOMIC DNA]</scope>
    <source>
        <strain evidence="2 3">PC14</strain>
    </source>
</reference>
<evidence type="ECO:0000256" key="1">
    <source>
        <dbReference type="SAM" id="SignalP"/>
    </source>
</evidence>
<feature type="chain" id="PRO_5047215613" evidence="1">
    <location>
        <begin position="26"/>
        <end position="6754"/>
    </location>
</feature>
<dbReference type="Proteomes" id="UP001207742">
    <property type="component" value="Unassembled WGS sequence"/>
</dbReference>
<evidence type="ECO:0000313" key="3">
    <source>
        <dbReference type="Proteomes" id="UP001207742"/>
    </source>
</evidence>
<dbReference type="InterPro" id="IPR026341">
    <property type="entry name" value="T9SS_type_B"/>
</dbReference>
<dbReference type="NCBIfam" id="TIGR04131">
    <property type="entry name" value="Bac_Flav_CTERM"/>
    <property type="match status" value="1"/>
</dbReference>
<proteinExistence type="predicted"/>
<sequence>MKRFLTILLYLLLGFVLLIHQKAQAQEQKVFINAPDTICAGSFATLNGMLWDPDTFRVDSMSWSVDRPTSSYTLLTPTGGKLGKMIPSSTYPTVTGITIKLKDVGVYTFSVTVYGKRNWYPGDYGSWTVTRKVVVKDCTIQSCQGKTSNVSNFKEDFGRLRVGGGRKTSAYMLPPPTGYQYAGSGTPGDDYYAVYYNSNLKSDWVTSGDRTQNGNLKGDTLGGMLVVNSSFAKKTFYSRRVDNLCPGSVYNFSAYFLNINSEETFNSICARKESDGAPYGYRYAGVTFIVKDLSGKELNRFKTFDVSMNLGAPMWQRYGGSFKTGGGITSVIVEIQNDNLGGCGNDIAIDDIEFTYCDPNIYSFIDGVIDPPLREDSLCAGSPVDMTSVYTPGDYFTHPTFQWEISYDNINWKPLTDSINRTGTKDSILHLGPGVLKGHPTLPTVIWFRVKITEKGNLASCAAPSEPTKITVLPKPKVTVSSARVCKGEPVTLSASGGYTKYEWLVTPVVIGPTYHTTPDSTSTYKAIGIANYGNDKTCTDTGQATVVVDTLPHVKITGGPATVCIGDRVDLHIQPSNAPFNITWKPVGTGTPGKIDFVDFPAKVDTNRYYVTVKNGVCEVADSFKVRAYAVPVPKVVAPPAQCGKDEFTLTATLQPGESGEWSLVTANPAITVAPLSAINNAAAPSTLTTIVKGVPPGTPVQLKWTVTNLGNTACTRDTTVTLNNYAAITGHEIEADQVLCTGEKPALLTGKGTISGGSGTYTYQWQSSTDGVNFTNIPSATGPTYQPPVPPNNATGVFYRRLVNAAPCSGVASNVVNIRFNQLVLTGKGPADINMECVAGTDYTTLFGTPVFAGYNVTVKQLPDAITNPNACTQVFKRSWIATDGCAKTMTITQTITVTDTKAPVFTYKPAADTAVDCDKTFLPDAITPIAVDDCSAVKVTYTVSPKTIGACAGNYNYIITWTAKDACGNTATTQQKVTVSDKTAPVFVLKPAADTTVNCDKVPAPADVKYTVSDNCTAVGKIKITYSESPKVNTPGCTNGYTFTRTWIAEDECGNKTTLTQKVTVVDNEAPKFVLTPAADTTVDCNKVPAPADVKYTVTDNCSTVGNIKVTYSESAKVPTAGCANAYSFTRTWVAEDGCGNKSTITQKVTVVDNEAPKFVLIPAADTTVDCNKVPAPADVKYSVTDNCTTVGNIKVTYSESAKVPTAGCANAYSFIRTWVAEDGCGNKTTINQKVNVVDNEAPKFVLTPAADTTVDCNKVPAPADVKYSVTDNCTTVGNIKVTYSESAKVPTAGCANAYSFIRTWVAEDGCGNKTSISQKVTVVDNEAPKFVLTPAADTTVDCNKVPAPADVKYTVTDNCTTVGNIKVTYSESAKVPTAGCANAYSFIRTWVAEDGCGNKTTINQKVTVVDNEAPKFVLTPAADTTVDCNKVPAPADVKYAVTDNCTTVGNIKVTYSESAKVPTAGCANAYSFIRTWVAEDGCGNKTTITQKVTVVDNEAPKFVLTPAADTTVDCNKVPAPADVKYTVTDNCTTVGNIKVTYSESPKVPTAGCANAYSFIRTWVAEDGCGNKTTITQKVNVVDNEAPKFVLTPAADTTVDCNKVPAPADVKYTVTDNCTTVGNIKVTYSESPKVPTAGCANAYSFIRTWVAEDGCGNKTTITQKVNVVDNEAPKFVLTPAADTTVDCDKVPAPADVKYTVTDNCTPVANIKVTYTESPKVPTAGCANAYTFTRTWLAEDGCGNKTSISQNVTVVDRTAPVFGLKPATDTTVDCDKVPVPADVKYTVTDNCTPVANIKITYTESPKVPTAGCANAYTFTRTWLAEDGCGNKTSISQNVTVVDRTAPVFGLKPATDTTVNCDKVPTQADVKFTVTDNCTPVGNIKVTYSESPKVPTAGCANAYSFIRTWLAEDGCGNKTSITQKVTVVDNEAPKFGLKPAADTTVDCDKVPAPADVKYTVTDNCTPVANIKVTYTESPKVPTAGCANAYTFTRTWLAEDGCGNKTSITQNVTVVDRTAPVFGLKPAADTTVDCDKVPAPADVKYTVTDNCTPVGNIKVTYSESAKVPTAGCANAYTFTRTWLAEDGCGNKTSITQNVTVVDRTAPVFGLKPVADTTVDCDKVPAPADVKYTVTDNCTPVANIKITYTESPKVPTAGCANAYTFTRTWLAEDGCGNKTSISQNVTVVDRTAPVFGLKPATDTTVNCDKVPTQADVKFTVTDNCTPVGNIKVTYSESPKVPTAGCANAYSFTRTWLAEDGCGNKTAITQKVTVVDNEAPKFGLKPAADTTVDCDKVPAPADVKYTVTDNCTPVANIKVTYTESPKVPTAGCANAYTFTRTWLAEDGCGNKSTITQNVTVVDRTAPVFGLKPAADTTVDCDKVPAPADVKYTVTDNCTPVGNIKVTYTESPKAPTAGCANAYTFTRTWLAEDGCGNKTSISQNVTVVDRTAPVFGLKPAADTTVDCDKVPAPADVKYTVTDNCTPVANIKITYTESPKVPTAGCANAYTFTRTWLAEDGCGNKTSITQNVTVVDRTAPVFGLTPAADTTVNCDKVPTQADVKFTVTDNCTPVGNIKVTYSESPKVPTAGCANAYSFTRTWLAEDGCGNKTSISQKVNVVDNEAPKFGLKPAADTTVDCDKVPAPADVKYTVTDNCTTVGNIKVTYTESPKAPTAGCANAYTFTRTWVAEDGCGNKSTITQNVTVVDRTAPVFGLKPAADTTVDCDKVPAPADVKFTVTDNCTPVANIKVTYTESPKAPTAGCANAYTFTRTWLAEDGCGNKSTITQNVTVVDRTAPVFGLKPAADTTVDCDKVPAPADVKFTVTDNCTPVGNIKVTYSESPKVPAAGCANAYSFIRTWTAEDGCGNKTAISQKVTVVDDEAPKFGLKPAADTTVDCDKVPAPGDVKYTVTDNCTPVANIKVTYTESPKVPTAGCANAYTFTRTWVAEDGCGNKTAISQNVTVVDRTAPVFGLTPAADTTVNCDKVPTQADVKFTVTDNCTPVGNIKVTYSESPKVPTAGCANAYSFTRTWLAEDGCGNKTSISQKVNVVDNEAPKFGLKPAADTTVDCDKVPAPADVKYTVTDNCTTVGNIKVTYTESPKAPTAGCANAYTFTRTWVAEDGCGNKSTITQNVTVVDRTAPVFGLKPAADTTVNCDKVPAPADVKFTVTDNCTPVGNIKVTYSESPKVPTAGCANAYSFIRTWMAEDGCGNKTTLTQKVNVVDNEAPKFGLIPAADTTVDCDKVPAPGDVKYTVTDNCTPVANIKVTYTESPKVPTAGCANAYTFTRTWLAEDGCGNKTAISQNVTVVDRTAPVFGLKPAADTTVDCDKVPAPADVKYTVTDNCTPVANIKVTYTESPKVPTAGCANAYTFTRTWLAEDGCGNKIAISQNVTVVDKTAPVFGLKPAADTTVNCDKVPTQADVKFTVTDNCTPVGNIKVTYSESPKVPTAGCANAYSFTRTWVAADGCGNTATITQKVTVVDNEAPKFGLKPAADTTVDCDKVPAPADVKYTVTDNCTPVANIKVTYTESPKAPTAGCANAYTFTRTWVAEDGCGNKSTITQNVTVVDRTAPVFGLKPAADTTVDCDKVPAPADVKYTVTDNCTPVGNIKVTYSESPKVPTAGCANAYSFIRTWIAEDGCGNKTSISQKVTVVDDEAPKFGLKPAADTTVDCDKVPAPGDVKYTVTDNCTPVANIKVTYTESPKVPTAGCANAYTFTRTWLAEDGCGNKTSISQNVTVVDKTAPVFGLKPAADTTVNCDKVPTQADVKFTVTDNCTPVGNIKVTYSESAKVPTAGCANAYTFTRTWVAADGCGNTATITQKVTVVDNEAPKFGLKPAADTTVDCDKVPAPADVKYTVTDNCTTVGNIKVTYTESPKAPTAGCANAYTFTRTWVAEDGCGNKSTITQNVTVVDRTAPVFGLKPAADTTVDCDKVPAPADVKYTVTDNCTPVGNIKVTYTESPKAPTAGCANAYTFTRTWVAEDGCGNKTSISQKVTVVDRTAPVFGLKPAADTTVNCDKVPAPADVKYTVTDNCTPVANIKVTYSESPKVPTAGCANAYSFIRTWVAEDGCGNKTSISQKVTVVDNEAPKFGLKPAADTTVDCDKVPAPGDVKYTVTDNCTPVANIKVTYTESPKVPTAGCANAYTFTRTWLAEDGCGNKTSISQNVTVVDKTAPVFGLKPAADTTVNCDKVPTQADVKFTVTDNCTPVGNIKVTYSESPKVPTAGCANAYSFIRTWIAADGCGNTATITQKVTVVDNEAPKFGLKPAADTTVDCDKVPAPADVKYTVTDNCTPVANIKVTYTESPKAPTAGCANAYTFTRTWVAEDGCGNKSTITQNVTVVDRTAPVFGLKPAADTTVDCDKVPAPADVKYTVTDNCTPVGNIKVTYTESPKAPTAGCANAYTFTRTWVAEDGCGNKTSISQKVTVVDRTAPVFGLKPAADTTVDCDKVPAPADVKYTVTDNCTPVGNIKVTYTESPKAPTAGCANAYTFTRTWVAEDGCGNKTSISQNVTVVDRTAPVFGLKPAADTTVDCDKVPAPADVKYTVTDNCTPVGNIKVTYTESPKAPTAGCANAYTFTRTWVAEDGCGNKTSISQKVTVVDRTAPVFTLKPATDTIVDCDKVPTPTDVKYTVTDNCTPVANIKVTYTESPKVPTAGCANAYTFTRTWVAADGCGNTATITQKVTVVDNEAPKFVLKPAADTTVDCDKVPLAGDLKYAVTDNCTPVGNIKVTYSESPKVNTPGCANAYTFTRTWVAADGCGNTATIKQVVNVIDRTAPVFGVKPAADTTVDCDKVPTKDDVKFTVTDNCTPVGSIKVTYTESPKVPTAGCDNAYTFTRTWVAEDGCGNATTIQQNVTVVDRTAPVFTLKPAADTTVDCDKVPAKEDIKLVVTDNCTPTSDIRVVYSETPKLPAAGCANAYSFTRTWLAVDGCGNKTSITQNVTVVDRTAPVFGLKPAADTTVDCDKVPAPADVKFTVTDNCTPVANIKVTYTESPKVPTAGCANAYTFTRTWLAEDGCGNKTSISQKVTVIDNKAPEFGLKPAADTTVDCDKVPAPADVKYTVTDNCTPVANIRVTYTESPKVPTPGCPNGYTFTRTWVAADGCGNTATISQKVTVQDKTAPVFTWKPAADTTVDCDKVPAPANVKFSVTDNCTPVTKIQVKITDSPKIPTVGCANAYTFTRTWTATDACGNTAETSQKVTVIDNIAPVFTYKPVADTVVDCDKVPDPADVKYIVTDNCTPVGDIKVTYSETPKVPAPGCNNTYNFTRIWVAADGCGNTTTIKQNVSVVDRTPPTFLLKPAADTTVDCDRVPAKEDVIVIVTDNCLPANIKIDYSETPKVPTPGCANAYTFTRIWVVSDGCGNSATTKQKVNVVDRTAPVFTLKPAADTTVDCDKVPTPADVKYAVTDNCTPVTNIKVTYSESPKVPTAGCTNAYTFVRTWIATDGCGNATTVKQNVTVVDRTAPVFTMTPAADTTVDCDKVPTPSQVRFLVTDNCTPVANIKVAYSESPKVNTPGCANAYTFTRTWIATDGCGNATTITQVVNVIDRTAPVFNLKPAADTTVDCDKVPTEADVKFSVSDNCTPAGQIKVTYSESPKINTPGCANAYTFIRTWVAEDGCGNSATIKQNVTVIDRTAPVFHLKPAADTTVDCDKVPAKDDVKYTVSDNCTPAAQITVTYSETPKVPTPGCTNAYVFTRTWVASDGCGNTTTIKQNVTVVDRTAPVFTLKPAADTTVDCDKVPAPADVKYTVTDNCTPVADIKVTYSESPKVPTPGCANAYTFIRTWIAEDGCGNKTSISQNVTVVDRTAPVFTLKPVADTTVDCDKVPAPADVKYTVTDNCTPAGNIKVAYSESAKVPTPGCANGYTFTRTWVATDGCGNATTISQRVTVQDTTKPVFTVKPVADTTVDCDKVANLDKLPVVATDNCSPAANVKITYTDAPRVTQPGCVNSYTFIRTWTATDDCNNRATFEQHITVQDTTKPVFSAVAPKDTLVNCDQVPAWPVITATDNCSANIQVVTGTRKVTVPGACAGNYKEIRTWTATDECGNKAFMQQTITVQDTTKPVFVVAPPADTTVSCDDIPAPANNVKVTDNCSTTGNGLTLTRSIRTEKIPGACVNNYRIIRTWEAKDACGNTTIMTQVVTVKDTTRPVISPAPADVIIYCQDEIPAPPVLTATDNCDYSFPKKAIYSEDPYVKDICKGYTIVRRWTIMDACGNKANDVIQQVIVKPCDKPQLTATLPSNCSDNPMITLQTTGNVSKPTYTLVSVTPANAVKGLPYTQTSNVFNLNGATSASFIVTDGQTGCSSDTMTYHLTYIQKPVVKLGNDTTICGGNSLVLDAGAANFAYQIKWSTGATTQRINVATAGTYWVSVSNGQCVTTDTIEVSLVPTPLVDIPDTTICRGQSVKLDAYVNGAQYLWSTGSTSSSILVSTQEEFWVKVMKSGCITIDTVKVRVNPPPDISLTRDTTICPDQSIMLTVTSNGGRIQWQTGETTNSIVVNQPGAYWVSVSRDNCVVKETVNVRAKPTLNLDLGPDRNICPGGSVVLDGTNPDAISYLWNDGDPNPVKTVTQAGKYKLAVMDRFCQRIYTDSVNVNMTGLPKVNLGRDTTLCKGETLTLRAEGGNITGVRWDNGSAGPSLTVSNGGTYTVTVFNDCGSATDDITVDVVYCEPKPELPNAFSPNGDGRNDVFRPVVRGAMFDYELRVFNRWGELIFMTSDDHKGWDGKYKGVPVDVGTYVWWLTYRKVAGGATNVLKGEVTVVR</sequence>
<dbReference type="EMBL" id="JAPDNS010000001">
    <property type="protein sequence ID" value="MCW3484850.1"/>
    <property type="molecule type" value="Genomic_DNA"/>
</dbReference>
<accession>A0ABT3ILK2</accession>
<keyword evidence="1" id="KW-0732">Signal</keyword>
<gene>
    <name evidence="2" type="ORF">OL497_13155</name>
</gene>
<comment type="caution">
    <text evidence="2">The sequence shown here is derived from an EMBL/GenBank/DDBJ whole genome shotgun (WGS) entry which is preliminary data.</text>
</comment>
<dbReference type="PANTHER" id="PTHR46343">
    <property type="entry name" value="HYR DOMAIN-CONTAINING PROTEIN"/>
    <property type="match status" value="1"/>
</dbReference>
<evidence type="ECO:0000313" key="2">
    <source>
        <dbReference type="EMBL" id="MCW3484850.1"/>
    </source>
</evidence>
<dbReference type="Pfam" id="PF13585">
    <property type="entry name" value="CHU_C"/>
    <property type="match status" value="1"/>
</dbReference>
<dbReference type="Gene3D" id="2.60.40.2700">
    <property type="match status" value="1"/>
</dbReference>
<protein>
    <submittedName>
        <fullName evidence="2">Gliding motility-associated C-terminal domain-containing protein</fullName>
    </submittedName>
</protein>
<dbReference type="InterPro" id="IPR043555">
    <property type="entry name" value="SRPX-like"/>
</dbReference>
<organism evidence="2 3">
    <name type="scientific">Chitinophaga nivalis</name>
    <dbReference type="NCBI Taxonomy" id="2991709"/>
    <lineage>
        <taxon>Bacteria</taxon>
        <taxon>Pseudomonadati</taxon>
        <taxon>Bacteroidota</taxon>
        <taxon>Chitinophagia</taxon>
        <taxon>Chitinophagales</taxon>
        <taxon>Chitinophagaceae</taxon>
        <taxon>Chitinophaga</taxon>
    </lineage>
</organism>
<keyword evidence="3" id="KW-1185">Reference proteome</keyword>
<dbReference type="PANTHER" id="PTHR46343:SF2">
    <property type="entry name" value="SUSHI_VON WILLEBRAND FACTOR TYPE A_EGF_PENTRAXIN DOMAIN-CONTAINING 1"/>
    <property type="match status" value="1"/>
</dbReference>